<gene>
    <name evidence="1" type="ordered locus">SARI_01715</name>
</gene>
<dbReference type="HOGENOM" id="CLU_3011648_0_0_6"/>
<accession>A9MFJ9</accession>
<dbReference type="Proteomes" id="UP000002084">
    <property type="component" value="Chromosome"/>
</dbReference>
<dbReference type="AlphaFoldDB" id="A9MFJ9"/>
<sequence length="56" mass="6262">MTCQGECGMSRRKLIQKVMKNQAQNVDASSLLTKKGGLNPPLFILDVVRRLKQNGF</sequence>
<evidence type="ECO:0000313" key="2">
    <source>
        <dbReference type="Proteomes" id="UP000002084"/>
    </source>
</evidence>
<dbReference type="KEGG" id="ses:SARI_01715"/>
<proteinExistence type="predicted"/>
<protein>
    <submittedName>
        <fullName evidence="1">Uncharacterized protein</fullName>
    </submittedName>
</protein>
<keyword evidence="2" id="KW-1185">Reference proteome</keyword>
<dbReference type="STRING" id="41514.SARI_01715"/>
<dbReference type="EMBL" id="CP000880">
    <property type="protein sequence ID" value="ABX21604.1"/>
    <property type="molecule type" value="Genomic_DNA"/>
</dbReference>
<evidence type="ECO:0000313" key="1">
    <source>
        <dbReference type="EMBL" id="ABX21604.1"/>
    </source>
</evidence>
<reference evidence="1 2" key="1">
    <citation type="submission" date="2007-11" db="EMBL/GenBank/DDBJ databases">
        <authorList>
            <consortium name="The Salmonella enterica serovar Arizonae Genome Sequencing Project"/>
            <person name="McClelland M."/>
            <person name="Sanderson E.K."/>
            <person name="Porwollik S."/>
            <person name="Spieth J."/>
            <person name="Clifton W.S."/>
            <person name="Fulton R."/>
            <person name="Chunyan W."/>
            <person name="Wollam A."/>
            <person name="Shah N."/>
            <person name="Pepin K."/>
            <person name="Bhonagiri V."/>
            <person name="Nash W."/>
            <person name="Johnson M."/>
            <person name="Thiruvilangam P."/>
            <person name="Wilson R."/>
        </authorList>
    </citation>
    <scope>NUCLEOTIDE SEQUENCE [LARGE SCALE GENOMIC DNA]</scope>
    <source>
        <strain evidence="2">ATCC BAA-731 / CDC346-86 / RSK2980</strain>
    </source>
</reference>
<organism evidence="1 2">
    <name type="scientific">Salmonella arizonae (strain ATCC BAA-731 / CDC346-86 / RSK2980)</name>
    <dbReference type="NCBI Taxonomy" id="41514"/>
    <lineage>
        <taxon>Bacteria</taxon>
        <taxon>Pseudomonadati</taxon>
        <taxon>Pseudomonadota</taxon>
        <taxon>Gammaproteobacteria</taxon>
        <taxon>Enterobacterales</taxon>
        <taxon>Enterobacteriaceae</taxon>
        <taxon>Salmonella</taxon>
    </lineage>
</organism>
<name>A9MFJ9_SALAR</name>